<dbReference type="RefSeq" id="WP_202954778.1">
    <property type="nucleotide sequence ID" value="NZ_JAPCID010000001.1"/>
</dbReference>
<accession>A0ABT4RBL9</accession>
<dbReference type="InterPro" id="IPR011434">
    <property type="entry name" value="Ltp-like_HTH"/>
</dbReference>
<feature type="signal peptide" evidence="2">
    <location>
        <begin position="1"/>
        <end position="23"/>
    </location>
</feature>
<name>A0ABT4RBL9_9ACTN</name>
<dbReference type="Proteomes" id="UP001147700">
    <property type="component" value="Unassembled WGS sequence"/>
</dbReference>
<proteinExistence type="predicted"/>
<protein>
    <submittedName>
        <fullName evidence="4">Ltp family lipoprotein</fullName>
    </submittedName>
</protein>
<dbReference type="Pfam" id="PF07553">
    <property type="entry name" value="Lipoprotein_Ltp"/>
    <property type="match status" value="2"/>
</dbReference>
<feature type="region of interest" description="Disordered" evidence="1">
    <location>
        <begin position="29"/>
        <end position="76"/>
    </location>
</feature>
<dbReference type="Gene3D" id="2.60.40.10">
    <property type="entry name" value="Immunoglobulins"/>
    <property type="match status" value="1"/>
</dbReference>
<feature type="domain" description="Putative host cell surface-exposed lipoprotein Ltp-like HTH region" evidence="3">
    <location>
        <begin position="160"/>
        <end position="203"/>
    </location>
</feature>
<reference evidence="4" key="1">
    <citation type="submission" date="2022-10" db="EMBL/GenBank/DDBJ databases">
        <title>The WGS of Solirubrobacter sp. CPCC 204708.</title>
        <authorList>
            <person name="Jiang Z."/>
        </authorList>
    </citation>
    <scope>NUCLEOTIDE SEQUENCE</scope>
    <source>
        <strain evidence="4">CPCC 204708</strain>
    </source>
</reference>
<dbReference type="EMBL" id="JAPCID010000001">
    <property type="protein sequence ID" value="MDA0135934.1"/>
    <property type="molecule type" value="Genomic_DNA"/>
</dbReference>
<feature type="chain" id="PRO_5046862104" evidence="2">
    <location>
        <begin position="24"/>
        <end position="254"/>
    </location>
</feature>
<comment type="caution">
    <text evidence="4">The sequence shown here is derived from an EMBL/GenBank/DDBJ whole genome shotgun (WGS) entry which is preliminary data.</text>
</comment>
<dbReference type="Gene3D" id="1.10.10.10">
    <property type="entry name" value="Winged helix-like DNA-binding domain superfamily/Winged helix DNA-binding domain"/>
    <property type="match status" value="2"/>
</dbReference>
<feature type="domain" description="Putative host cell surface-exposed lipoprotein Ltp-like HTH region" evidence="3">
    <location>
        <begin position="206"/>
        <end position="252"/>
    </location>
</feature>
<dbReference type="InterPro" id="IPR036388">
    <property type="entry name" value="WH-like_DNA-bd_sf"/>
</dbReference>
<organism evidence="4 5">
    <name type="scientific">Solirubrobacter deserti</name>
    <dbReference type="NCBI Taxonomy" id="2282478"/>
    <lineage>
        <taxon>Bacteria</taxon>
        <taxon>Bacillati</taxon>
        <taxon>Actinomycetota</taxon>
        <taxon>Thermoleophilia</taxon>
        <taxon>Solirubrobacterales</taxon>
        <taxon>Solirubrobacteraceae</taxon>
        <taxon>Solirubrobacter</taxon>
    </lineage>
</organism>
<keyword evidence="5" id="KW-1185">Reference proteome</keyword>
<dbReference type="InterPro" id="IPR013783">
    <property type="entry name" value="Ig-like_fold"/>
</dbReference>
<evidence type="ECO:0000259" key="3">
    <source>
        <dbReference type="Pfam" id="PF07553"/>
    </source>
</evidence>
<keyword evidence="2" id="KW-0732">Signal</keyword>
<evidence type="ECO:0000256" key="2">
    <source>
        <dbReference type="SAM" id="SignalP"/>
    </source>
</evidence>
<evidence type="ECO:0000256" key="1">
    <source>
        <dbReference type="SAM" id="MobiDB-lite"/>
    </source>
</evidence>
<feature type="compositionally biased region" description="Low complexity" evidence="1">
    <location>
        <begin position="34"/>
        <end position="43"/>
    </location>
</feature>
<gene>
    <name evidence="4" type="ORF">OJ962_00380</name>
</gene>
<evidence type="ECO:0000313" key="4">
    <source>
        <dbReference type="EMBL" id="MDA0135934.1"/>
    </source>
</evidence>
<keyword evidence="4" id="KW-0449">Lipoprotein</keyword>
<feature type="compositionally biased region" description="Polar residues" evidence="1">
    <location>
        <begin position="60"/>
        <end position="70"/>
    </location>
</feature>
<evidence type="ECO:0000313" key="5">
    <source>
        <dbReference type="Proteomes" id="UP001147700"/>
    </source>
</evidence>
<sequence length="254" mass="27511">MKALLKWGLAGLVCLGILGAVFGEDEQTGEPQGAAAVSAATATPEPESVASAEPTPTPKPQVSISVTGPSSARRDNVTLRGTVDPANARVRIKGKSVKVRRGKWTAPITLSKRGENSFRVVATRKGFVKATETAVITRKLSTAEKAAARREKARRRAMRRALESAESYLETMPFSKQGLYEQLTSEYGAGFTAAEAQYAVDHVKADWKREAVEAAESYLETMPMSRQALIEQLTSEYGSGFTYDQAVYAVDKVY</sequence>